<organism evidence="2 3">
    <name type="scientific">Fuscibacter oryzae</name>
    <dbReference type="NCBI Taxonomy" id="2803939"/>
    <lineage>
        <taxon>Bacteria</taxon>
        <taxon>Pseudomonadati</taxon>
        <taxon>Pseudomonadota</taxon>
        <taxon>Alphaproteobacteria</taxon>
        <taxon>Rhodobacterales</taxon>
        <taxon>Paracoccaceae</taxon>
        <taxon>Fuscibacter</taxon>
    </lineage>
</organism>
<accession>A0A8J7SUY4</accession>
<evidence type="ECO:0000259" key="1">
    <source>
        <dbReference type="Pfam" id="PF04230"/>
    </source>
</evidence>
<proteinExistence type="predicted"/>
<keyword evidence="3" id="KW-1185">Reference proteome</keyword>
<dbReference type="RefSeq" id="WP_202662679.1">
    <property type="nucleotide sequence ID" value="NZ_JAESVP010000014.1"/>
</dbReference>
<dbReference type="InterPro" id="IPR007345">
    <property type="entry name" value="Polysacch_pyruvyl_Trfase"/>
</dbReference>
<dbReference type="Proteomes" id="UP000619033">
    <property type="component" value="Unassembled WGS sequence"/>
</dbReference>
<dbReference type="AlphaFoldDB" id="A0A8J7SUY4"/>
<name>A0A8J7SUY4_9RHOB</name>
<gene>
    <name evidence="2" type="ORF">JI744_18580</name>
</gene>
<comment type="caution">
    <text evidence="2">The sequence shown here is derived from an EMBL/GenBank/DDBJ whole genome shotgun (WGS) entry which is preliminary data.</text>
</comment>
<sequence length="275" mass="29829">MLIGVGTLINNGLPRGMPKLVVGSGLGYGDVPDSGLMAECRFEAVRGPRSAAGLGLSPDRGIIDPAIMLSDFSEFQGLPRAERPIFVPHEASIYRNDWARLCAAAGVDYVSPSGDAKTVIRRLATAPLVIAESMHAAIIADTFGTPWHAVSISHRFNGAKWLDWSESVCVQLKISPLYPIMDRIARIVPRKAAPAVARQGRVYVDGAAATPKPVGPARGSKLPLRLRLRMELEALQTPSALRAFVARPGQLSDRAVLEQSKERYRETLRRVRSGF</sequence>
<protein>
    <recommendedName>
        <fullName evidence="1">Polysaccharide pyruvyl transferase domain-containing protein</fullName>
    </recommendedName>
</protein>
<evidence type="ECO:0000313" key="3">
    <source>
        <dbReference type="Proteomes" id="UP000619033"/>
    </source>
</evidence>
<dbReference type="EMBL" id="JAESVP010000014">
    <property type="protein sequence ID" value="MBL4930110.1"/>
    <property type="molecule type" value="Genomic_DNA"/>
</dbReference>
<feature type="domain" description="Polysaccharide pyruvyl transferase" evidence="1">
    <location>
        <begin position="45"/>
        <end position="154"/>
    </location>
</feature>
<dbReference type="Pfam" id="PF04230">
    <property type="entry name" value="PS_pyruv_trans"/>
    <property type="match status" value="1"/>
</dbReference>
<evidence type="ECO:0000313" key="2">
    <source>
        <dbReference type="EMBL" id="MBL4930110.1"/>
    </source>
</evidence>
<reference evidence="2" key="1">
    <citation type="submission" date="2021-01" db="EMBL/GenBank/DDBJ databases">
        <title>Genome seq and assembly of Tabrizicola sp. KVB23.</title>
        <authorList>
            <person name="Chhetri G."/>
        </authorList>
    </citation>
    <scope>NUCLEOTIDE SEQUENCE</scope>
    <source>
        <strain evidence="2">KVB23</strain>
    </source>
</reference>